<dbReference type="Proteomes" id="UP001629156">
    <property type="component" value="Unassembled WGS sequence"/>
</dbReference>
<organism evidence="3 4">
    <name type="scientific">Flavobacterium rhizosphaerae</name>
    <dbReference type="NCBI Taxonomy" id="3163298"/>
    <lineage>
        <taxon>Bacteria</taxon>
        <taxon>Pseudomonadati</taxon>
        <taxon>Bacteroidota</taxon>
        <taxon>Flavobacteriia</taxon>
        <taxon>Flavobacteriales</taxon>
        <taxon>Flavobacteriaceae</taxon>
        <taxon>Flavobacterium</taxon>
    </lineage>
</organism>
<dbReference type="InterPro" id="IPR001789">
    <property type="entry name" value="Sig_transdc_resp-reg_receiver"/>
</dbReference>
<dbReference type="InterPro" id="IPR011006">
    <property type="entry name" value="CheY-like_superfamily"/>
</dbReference>
<keyword evidence="4" id="KW-1185">Reference proteome</keyword>
<dbReference type="Gene3D" id="3.40.50.2300">
    <property type="match status" value="1"/>
</dbReference>
<dbReference type="PANTHER" id="PTHR45566:SF2">
    <property type="entry name" value="NARL SUBFAMILY"/>
    <property type="match status" value="1"/>
</dbReference>
<dbReference type="PANTHER" id="PTHR45566">
    <property type="entry name" value="HTH-TYPE TRANSCRIPTIONAL REGULATOR YHJB-RELATED"/>
    <property type="match status" value="1"/>
</dbReference>
<dbReference type="EMBL" id="JBELPZ010000005">
    <property type="protein sequence ID" value="MFL9844164.1"/>
    <property type="molecule type" value="Genomic_DNA"/>
</dbReference>
<dbReference type="SMART" id="SM00448">
    <property type="entry name" value="REC"/>
    <property type="match status" value="1"/>
</dbReference>
<sequence>MVNKRLNVLAIDDHPIVLEGYYFMLKNMKHDYVDIDFKKVSDGKTGVKTITGHTGNPFDIALIDYSIPKYLEENIQSGKDLAVLVRKKMPNCKIIMLTMHRESTIIANILQQVNPEGFINKSDCTTDELTDAFSTVLSNGYYYSKTIKSYLTRREKGVVLEDVDIRILILISKGVKNTELGNFIPLSDSDIQKHKSKIKTLLKVEGDDNELIEIARNQGYL</sequence>
<evidence type="ECO:0000313" key="4">
    <source>
        <dbReference type="Proteomes" id="UP001629156"/>
    </source>
</evidence>
<dbReference type="PROSITE" id="PS50110">
    <property type="entry name" value="RESPONSE_REGULATORY"/>
    <property type="match status" value="1"/>
</dbReference>
<protein>
    <submittedName>
        <fullName evidence="3">Response regulator</fullName>
    </submittedName>
</protein>
<proteinExistence type="predicted"/>
<feature type="modified residue" description="4-aspartylphosphate" evidence="1">
    <location>
        <position position="64"/>
    </location>
</feature>
<comment type="caution">
    <text evidence="3">The sequence shown here is derived from an EMBL/GenBank/DDBJ whole genome shotgun (WGS) entry which is preliminary data.</text>
</comment>
<feature type="domain" description="Response regulatory" evidence="2">
    <location>
        <begin position="7"/>
        <end position="136"/>
    </location>
</feature>
<evidence type="ECO:0000259" key="2">
    <source>
        <dbReference type="PROSITE" id="PS50110"/>
    </source>
</evidence>
<dbReference type="SUPFAM" id="SSF52172">
    <property type="entry name" value="CheY-like"/>
    <property type="match status" value="1"/>
</dbReference>
<dbReference type="Pfam" id="PF00072">
    <property type="entry name" value="Response_reg"/>
    <property type="match status" value="1"/>
</dbReference>
<evidence type="ECO:0000256" key="1">
    <source>
        <dbReference type="PROSITE-ProRule" id="PRU00169"/>
    </source>
</evidence>
<reference evidence="3 4" key="1">
    <citation type="submission" date="2024-06" db="EMBL/GenBank/DDBJ databases">
        <authorList>
            <person name="Kaempfer P."/>
            <person name="Viver T."/>
        </authorList>
    </citation>
    <scope>NUCLEOTIDE SEQUENCE [LARGE SCALE GENOMIC DNA]</scope>
    <source>
        <strain evidence="3 4">ST-119</strain>
    </source>
</reference>
<evidence type="ECO:0000313" key="3">
    <source>
        <dbReference type="EMBL" id="MFL9844164.1"/>
    </source>
</evidence>
<dbReference type="InterPro" id="IPR051015">
    <property type="entry name" value="EvgA-like"/>
</dbReference>
<gene>
    <name evidence="3" type="ORF">ABS766_07000</name>
</gene>
<dbReference type="RefSeq" id="WP_408084417.1">
    <property type="nucleotide sequence ID" value="NZ_JBELPZ010000005.1"/>
</dbReference>
<accession>A0ABW8YV85</accession>
<name>A0ABW8YV85_9FLAO</name>
<keyword evidence="1" id="KW-0597">Phosphoprotein</keyword>